<dbReference type="GO" id="GO:0051287">
    <property type="term" value="F:NAD binding"/>
    <property type="evidence" value="ECO:0007669"/>
    <property type="project" value="InterPro"/>
</dbReference>
<dbReference type="GO" id="GO:0016618">
    <property type="term" value="F:hydroxypyruvate reductase [NAD(P)H] activity"/>
    <property type="evidence" value="ECO:0007669"/>
    <property type="project" value="TreeGrafter"/>
</dbReference>
<dbReference type="PANTHER" id="PTHR10996:SF178">
    <property type="entry name" value="2-HYDROXYACID DEHYDROGENASE YGL185C-RELATED"/>
    <property type="match status" value="1"/>
</dbReference>
<dbReference type="KEGG" id="atl:Athai_07100"/>
<dbReference type="GO" id="GO:0030267">
    <property type="term" value="F:glyoxylate reductase (NADPH) activity"/>
    <property type="evidence" value="ECO:0007669"/>
    <property type="project" value="TreeGrafter"/>
</dbReference>
<evidence type="ECO:0000313" key="7">
    <source>
        <dbReference type="EMBL" id="BCJ33207.1"/>
    </source>
</evidence>
<dbReference type="SUPFAM" id="SSF52283">
    <property type="entry name" value="Formate/glycerate dehydrogenase catalytic domain-like"/>
    <property type="match status" value="1"/>
</dbReference>
<dbReference type="InterPro" id="IPR036291">
    <property type="entry name" value="NAD(P)-bd_dom_sf"/>
</dbReference>
<dbReference type="Pfam" id="PF00389">
    <property type="entry name" value="2-Hacid_dh"/>
    <property type="match status" value="1"/>
</dbReference>
<sequence>MADTGRRGKLRIAIAMRDADLSALFGPTTLAELYELATVTHPGVLQSLDTEVAAAALADAEVLLTGWGTPRIDHAVLDLAPKLRAVVHSAGTVKTFLTDEVFARGIQVSSAADANSVPVAEFTFAAIVLGAKRFGRFAHQLHATRASRRTEGMPPTGTNGITIGVVGASRIGRRVLRLVQHLDATVLVYDPYLPRAEAAALGAQPVELDELCRRSTVLTLHAPEGPTTRRMLDARRLALLPDGAVVINTARGSLIDTAALTAELVTGRLDALLDVTDPEPLPADSPLYELPNVVLTPHIAGALGNEVRRLGAQAVDELNRLATGRPLAHPVLGPDLPHIA</sequence>
<dbReference type="GO" id="GO:0005829">
    <property type="term" value="C:cytosol"/>
    <property type="evidence" value="ECO:0007669"/>
    <property type="project" value="TreeGrafter"/>
</dbReference>
<evidence type="ECO:0000259" key="6">
    <source>
        <dbReference type="Pfam" id="PF02826"/>
    </source>
</evidence>
<dbReference type="PANTHER" id="PTHR10996">
    <property type="entry name" value="2-HYDROXYACID DEHYDROGENASE-RELATED"/>
    <property type="match status" value="1"/>
</dbReference>
<dbReference type="EMBL" id="AP023355">
    <property type="protein sequence ID" value="BCJ33207.1"/>
    <property type="molecule type" value="Genomic_DNA"/>
</dbReference>
<evidence type="ECO:0000313" key="8">
    <source>
        <dbReference type="Proteomes" id="UP000611640"/>
    </source>
</evidence>
<dbReference type="Pfam" id="PF02826">
    <property type="entry name" value="2-Hacid_dh_C"/>
    <property type="match status" value="1"/>
</dbReference>
<dbReference type="AlphaFoldDB" id="A0A7R7DK62"/>
<proteinExistence type="inferred from homology"/>
<evidence type="ECO:0000259" key="5">
    <source>
        <dbReference type="Pfam" id="PF00389"/>
    </source>
</evidence>
<dbReference type="RefSeq" id="WP_239156693.1">
    <property type="nucleotide sequence ID" value="NZ_AP023355.1"/>
</dbReference>
<feature type="domain" description="D-isomer specific 2-hydroxyacid dehydrogenase NAD-binding" evidence="6">
    <location>
        <begin position="127"/>
        <end position="300"/>
    </location>
</feature>
<dbReference type="Proteomes" id="UP000611640">
    <property type="component" value="Chromosome"/>
</dbReference>
<evidence type="ECO:0000256" key="3">
    <source>
        <dbReference type="ARBA" id="ARBA00023027"/>
    </source>
</evidence>
<evidence type="ECO:0000256" key="4">
    <source>
        <dbReference type="RuleBase" id="RU003719"/>
    </source>
</evidence>
<reference evidence="7 8" key="1">
    <citation type="submission" date="2020-08" db="EMBL/GenBank/DDBJ databases">
        <title>Whole genome shotgun sequence of Actinocatenispora thailandica NBRC 105041.</title>
        <authorList>
            <person name="Komaki H."/>
            <person name="Tamura T."/>
        </authorList>
    </citation>
    <scope>NUCLEOTIDE SEQUENCE [LARGE SCALE GENOMIC DNA]</scope>
    <source>
        <strain evidence="7 8">NBRC 105041</strain>
    </source>
</reference>
<dbReference type="CDD" id="cd12167">
    <property type="entry name" value="2-Hacid_dh_8"/>
    <property type="match status" value="1"/>
</dbReference>
<dbReference type="InterPro" id="IPR050223">
    <property type="entry name" value="D-isomer_2-hydroxyacid_DH"/>
</dbReference>
<dbReference type="SUPFAM" id="SSF51735">
    <property type="entry name" value="NAD(P)-binding Rossmann-fold domains"/>
    <property type="match status" value="1"/>
</dbReference>
<comment type="similarity">
    <text evidence="1 4">Belongs to the D-isomer specific 2-hydroxyacid dehydrogenase family.</text>
</comment>
<evidence type="ECO:0000256" key="1">
    <source>
        <dbReference type="ARBA" id="ARBA00005854"/>
    </source>
</evidence>
<feature type="domain" description="D-isomer specific 2-hydroxyacid dehydrogenase catalytic" evidence="5">
    <location>
        <begin position="43"/>
        <end position="331"/>
    </location>
</feature>
<keyword evidence="8" id="KW-1185">Reference proteome</keyword>
<accession>A0A7R7DK62</accession>
<evidence type="ECO:0000256" key="2">
    <source>
        <dbReference type="ARBA" id="ARBA00023002"/>
    </source>
</evidence>
<keyword evidence="3" id="KW-0520">NAD</keyword>
<dbReference type="InterPro" id="IPR006140">
    <property type="entry name" value="D-isomer_DH_NAD-bd"/>
</dbReference>
<dbReference type="InterPro" id="IPR029753">
    <property type="entry name" value="D-isomer_DH_CS"/>
</dbReference>
<dbReference type="Gene3D" id="3.40.50.720">
    <property type="entry name" value="NAD(P)-binding Rossmann-like Domain"/>
    <property type="match status" value="2"/>
</dbReference>
<dbReference type="PROSITE" id="PS00671">
    <property type="entry name" value="D_2_HYDROXYACID_DH_3"/>
    <property type="match status" value="1"/>
</dbReference>
<name>A0A7R7DK62_9ACTN</name>
<gene>
    <name evidence="7" type="ORF">Athai_07100</name>
</gene>
<keyword evidence="2 4" id="KW-0560">Oxidoreductase</keyword>
<protein>
    <submittedName>
        <fullName evidence="7">Dehydrogenase</fullName>
    </submittedName>
</protein>
<dbReference type="InterPro" id="IPR006139">
    <property type="entry name" value="D-isomer_2_OHA_DH_cat_dom"/>
</dbReference>
<organism evidence="7 8">
    <name type="scientific">Actinocatenispora thailandica</name>
    <dbReference type="NCBI Taxonomy" id="227318"/>
    <lineage>
        <taxon>Bacteria</taxon>
        <taxon>Bacillati</taxon>
        <taxon>Actinomycetota</taxon>
        <taxon>Actinomycetes</taxon>
        <taxon>Micromonosporales</taxon>
        <taxon>Micromonosporaceae</taxon>
        <taxon>Actinocatenispora</taxon>
    </lineage>
</organism>